<keyword evidence="2" id="KW-1185">Reference proteome</keyword>
<evidence type="ECO:0000256" key="1">
    <source>
        <dbReference type="SAM" id="MobiDB-lite"/>
    </source>
</evidence>
<dbReference type="AlphaFoldDB" id="A0A6J3M5Y7"/>
<keyword evidence="3" id="KW-0378">Hydrolase</keyword>
<reference evidence="3" key="3">
    <citation type="submission" date="2025-08" db="UniProtKB">
        <authorList>
            <consortium name="RefSeq"/>
        </authorList>
    </citation>
    <scope>IDENTIFICATION</scope>
    <source>
        <strain evidence="3">CBS 342.82</strain>
    </source>
</reference>
<dbReference type="GeneID" id="54359055"/>
<dbReference type="PANTHER" id="PTHR30121:SF6">
    <property type="entry name" value="SLR6007 PROTEIN"/>
    <property type="match status" value="1"/>
</dbReference>
<sequence length="526" mass="57499">MRNLEIDVSSDSSACSSTPSSPALSPIKAQNSSYEDDKLRYPRKYFSDNAILRGGRNEEIRVSPLFTLAVQHALNNTALEGSIAPKCGGRPAILNAEQLLPQYGLLGFNFGTETSGITKGEPVFMNVDAPSSTFICGSQGAGKSYTLSTMLENLLVPDAETGKLHIPVAGVVFHYDVNSSIYTAEAASLCSLGIDVNVFVSKSNFHHLKNEYGKLSNNGKINVQPLLLGSSDLSVERILKLMAFDEKEGPLPLYMEVVQRLLREISMKADQSGKPQRLNYFDFKAQLEAEDLAPAQRNMLNMRLSLLESFMNVSSPSRKSGARSEVTSSLQNLKPGSLTIIDLSDPFVNASSSCALFEICLSIMQQNRNVGLAIVLDEAHKFMNKSGAAESFTDRLLTAIREQRHNGTRVIIATQEPTISEKLLDLCSTSIIHRFSSPAWFEAIRKHPAAASRQVSSDVSSHEMFDRITALDTGESLVFSPSSFVLVRHGEAAKLRANVVKMKTRVRRSNDAGMSLLASQQVRVDG</sequence>
<dbReference type="SUPFAM" id="SSF52540">
    <property type="entry name" value="P-loop containing nucleoside triphosphate hydrolases"/>
    <property type="match status" value="1"/>
</dbReference>
<proteinExistence type="predicted"/>
<dbReference type="InterPro" id="IPR051162">
    <property type="entry name" value="T4SS_component"/>
</dbReference>
<dbReference type="RefSeq" id="XP_033460502.1">
    <property type="nucleotide sequence ID" value="XM_033601255.1"/>
</dbReference>
<reference evidence="3" key="1">
    <citation type="submission" date="2020-01" db="EMBL/GenBank/DDBJ databases">
        <authorList>
            <consortium name="DOE Joint Genome Institute"/>
            <person name="Haridas S."/>
            <person name="Albert R."/>
            <person name="Binder M."/>
            <person name="Bloem J."/>
            <person name="Labutti K."/>
            <person name="Salamov A."/>
            <person name="Andreopoulos B."/>
            <person name="Baker S.E."/>
            <person name="Barry K."/>
            <person name="Bills G."/>
            <person name="Bluhm B.H."/>
            <person name="Cannon C."/>
            <person name="Castanera R."/>
            <person name="Culley D.E."/>
            <person name="Daum C."/>
            <person name="Ezra D."/>
            <person name="Gonzalez J.B."/>
            <person name="Henrissat B."/>
            <person name="Kuo A."/>
            <person name="Liang C."/>
            <person name="Lipzen A."/>
            <person name="Lutzoni F."/>
            <person name="Magnuson J."/>
            <person name="Mondo S."/>
            <person name="Nolan M."/>
            <person name="Ohm R."/>
            <person name="Pangilinan J."/>
            <person name="Park H.-J."/>
            <person name="Ramirez L."/>
            <person name="Alfaro M."/>
            <person name="Sun H."/>
            <person name="Tritt A."/>
            <person name="Yoshinaga Y."/>
            <person name="Zwiers L.-H."/>
            <person name="Turgeon B.G."/>
            <person name="Goodwin S.B."/>
            <person name="Spatafora J.W."/>
            <person name="Crous P.W."/>
            <person name="Grigoriev I.V."/>
        </authorList>
    </citation>
    <scope>NUCLEOTIDE SEQUENCE</scope>
    <source>
        <strain evidence="3">CBS 342.82</strain>
    </source>
</reference>
<dbReference type="Proteomes" id="UP000504637">
    <property type="component" value="Unplaced"/>
</dbReference>
<feature type="region of interest" description="Disordered" evidence="1">
    <location>
        <begin position="1"/>
        <end position="32"/>
    </location>
</feature>
<evidence type="ECO:0000313" key="3">
    <source>
        <dbReference type="RefSeq" id="XP_033460502.1"/>
    </source>
</evidence>
<accession>A0A6J3M5Y7</accession>
<dbReference type="Gene3D" id="3.40.50.300">
    <property type="entry name" value="P-loop containing nucleotide triphosphate hydrolases"/>
    <property type="match status" value="1"/>
</dbReference>
<protein>
    <submittedName>
        <fullName evidence="3">P-loop containing nucleoside triphosphate hydrolase protein</fullName>
    </submittedName>
</protein>
<dbReference type="GO" id="GO:0016787">
    <property type="term" value="F:hydrolase activity"/>
    <property type="evidence" value="ECO:0007669"/>
    <property type="project" value="UniProtKB-KW"/>
</dbReference>
<organism evidence="3">
    <name type="scientific">Dissoconium aciculare CBS 342.82</name>
    <dbReference type="NCBI Taxonomy" id="1314786"/>
    <lineage>
        <taxon>Eukaryota</taxon>
        <taxon>Fungi</taxon>
        <taxon>Dikarya</taxon>
        <taxon>Ascomycota</taxon>
        <taxon>Pezizomycotina</taxon>
        <taxon>Dothideomycetes</taxon>
        <taxon>Dothideomycetidae</taxon>
        <taxon>Mycosphaerellales</taxon>
        <taxon>Dissoconiaceae</taxon>
        <taxon>Dissoconium</taxon>
    </lineage>
</organism>
<feature type="compositionally biased region" description="Low complexity" evidence="1">
    <location>
        <begin position="9"/>
        <end position="26"/>
    </location>
</feature>
<reference evidence="3" key="2">
    <citation type="submission" date="2020-04" db="EMBL/GenBank/DDBJ databases">
        <authorList>
            <consortium name="NCBI Genome Project"/>
        </authorList>
    </citation>
    <scope>NUCLEOTIDE SEQUENCE</scope>
    <source>
        <strain evidence="3">CBS 342.82</strain>
    </source>
</reference>
<gene>
    <name evidence="3" type="ORF">K489DRAFT_317664</name>
</gene>
<evidence type="ECO:0000313" key="2">
    <source>
        <dbReference type="Proteomes" id="UP000504637"/>
    </source>
</evidence>
<dbReference type="InterPro" id="IPR027417">
    <property type="entry name" value="P-loop_NTPase"/>
</dbReference>
<dbReference type="PANTHER" id="PTHR30121">
    <property type="entry name" value="UNCHARACTERIZED PROTEIN YJGR-RELATED"/>
    <property type="match status" value="1"/>
</dbReference>
<dbReference type="OrthoDB" id="2316594at2759"/>
<name>A0A6J3M5Y7_9PEZI</name>